<sequence length="190" mass="20723">MDEKCLCDTEDFFLFFSFLFQNVKINRRVQIASAANGRHGPVSLALARRCDIISNIPYFVICQVALQSLARLPAFRRFLELPVNEEGLWPSLSCPYSCRPCPHRLAQGSRLFPEVRPRARQRWVVAKAVLLSVLSAETARPGQSVCQLGACGAGQGGAGKLTSQGSQTFPSWALGLGTALCCPTLPCVLP</sequence>
<gene>
    <name evidence="1" type="ORF">HJG60_008291</name>
</gene>
<dbReference type="Proteomes" id="UP000664940">
    <property type="component" value="Unassembled WGS sequence"/>
</dbReference>
<evidence type="ECO:0000313" key="2">
    <source>
        <dbReference type="Proteomes" id="UP000664940"/>
    </source>
</evidence>
<accession>A0A834DQ78</accession>
<dbReference type="AlphaFoldDB" id="A0A834DQ78"/>
<proteinExistence type="predicted"/>
<comment type="caution">
    <text evidence="1">The sequence shown here is derived from an EMBL/GenBank/DDBJ whole genome shotgun (WGS) entry which is preliminary data.</text>
</comment>
<evidence type="ECO:0000313" key="1">
    <source>
        <dbReference type="EMBL" id="KAF6088466.1"/>
    </source>
</evidence>
<name>A0A834DQ78_9CHIR</name>
<organism evidence="1 2">
    <name type="scientific">Phyllostomus discolor</name>
    <name type="common">pale spear-nosed bat</name>
    <dbReference type="NCBI Taxonomy" id="89673"/>
    <lineage>
        <taxon>Eukaryota</taxon>
        <taxon>Metazoa</taxon>
        <taxon>Chordata</taxon>
        <taxon>Craniata</taxon>
        <taxon>Vertebrata</taxon>
        <taxon>Euteleostomi</taxon>
        <taxon>Mammalia</taxon>
        <taxon>Eutheria</taxon>
        <taxon>Laurasiatheria</taxon>
        <taxon>Chiroptera</taxon>
        <taxon>Yangochiroptera</taxon>
        <taxon>Phyllostomidae</taxon>
        <taxon>Phyllostominae</taxon>
        <taxon>Phyllostomus</taxon>
    </lineage>
</organism>
<protein>
    <submittedName>
        <fullName evidence="1">Uncharacterized protein</fullName>
    </submittedName>
</protein>
<reference evidence="1 2" key="1">
    <citation type="journal article" date="2020" name="Nature">
        <title>Six reference-quality genomes reveal evolution of bat adaptations.</title>
        <authorList>
            <person name="Jebb D."/>
            <person name="Huang Z."/>
            <person name="Pippel M."/>
            <person name="Hughes G.M."/>
            <person name="Lavrichenko K."/>
            <person name="Devanna P."/>
            <person name="Winkler S."/>
            <person name="Jermiin L.S."/>
            <person name="Skirmuntt E.C."/>
            <person name="Katzourakis A."/>
            <person name="Burkitt-Gray L."/>
            <person name="Ray D.A."/>
            <person name="Sullivan K.A.M."/>
            <person name="Roscito J.G."/>
            <person name="Kirilenko B.M."/>
            <person name="Davalos L.M."/>
            <person name="Corthals A.P."/>
            <person name="Power M.L."/>
            <person name="Jones G."/>
            <person name="Ransome R.D."/>
            <person name="Dechmann D.K.N."/>
            <person name="Locatelli A.G."/>
            <person name="Puechmaille S.J."/>
            <person name="Fedrigo O."/>
            <person name="Jarvis E.D."/>
            <person name="Hiller M."/>
            <person name="Vernes S.C."/>
            <person name="Myers E.W."/>
            <person name="Teeling E.C."/>
        </authorList>
    </citation>
    <scope>NUCLEOTIDE SEQUENCE [LARGE SCALE GENOMIC DNA]</scope>
    <source>
        <strain evidence="1">Bat1K_MPI-CBG_1</strain>
    </source>
</reference>
<dbReference type="EMBL" id="JABVXQ010000010">
    <property type="protein sequence ID" value="KAF6088466.1"/>
    <property type="molecule type" value="Genomic_DNA"/>
</dbReference>